<keyword evidence="3" id="KW-1185">Reference proteome</keyword>
<keyword evidence="1" id="KW-0732">Signal</keyword>
<reference evidence="3" key="1">
    <citation type="submission" date="2016-10" db="EMBL/GenBank/DDBJ databases">
        <authorList>
            <person name="Varghese N."/>
            <person name="Submissions S."/>
        </authorList>
    </citation>
    <scope>NUCLEOTIDE SEQUENCE [LARGE SCALE GENOMIC DNA]</scope>
    <source>
        <strain evidence="3">DSM 26542</strain>
    </source>
</reference>
<organism evidence="2 3">
    <name type="scientific">Myroides guanonis</name>
    <dbReference type="NCBI Taxonomy" id="1150112"/>
    <lineage>
        <taxon>Bacteria</taxon>
        <taxon>Pseudomonadati</taxon>
        <taxon>Bacteroidota</taxon>
        <taxon>Flavobacteriia</taxon>
        <taxon>Flavobacteriales</taxon>
        <taxon>Flavobacteriaceae</taxon>
        <taxon>Myroides</taxon>
    </lineage>
</organism>
<gene>
    <name evidence="2" type="ORF">SAMN04487893_101189</name>
</gene>
<dbReference type="RefSeq" id="WP_090677575.1">
    <property type="nucleotide sequence ID" value="NZ_FORU01000001.1"/>
</dbReference>
<accession>A0A1I3L5R3</accession>
<sequence>MNKRILNISTLVAVLAFCAQNATAQQGFGTNQPSKASVIEMKSESKGLLIPRVTLTSAIEFGPITGGSITGVSAETNSLLVYNIGTSEAGIADVNKVIPGYYYWTTANQRWNRLVADNDTSALTLVGDVTGSIGNNSVVKIQGRDVSNTAPTSNQVLAWNGTAWEPTTISTTQIGNGQDVSAASNKVALGGTPVGAALKAFSIDVNEGNLTLSNIGGKVLTSQITQGTANQVLVTSTDGTTTNWVDQTAIVPETTNVLESSENALASTVNGKKDTTTIINSVGNSIDTDGKLVTTVNGVKGDGLDLTEVIQAEQLRTVVAEGTGIKVVGPVPDNTANTITYTVSADPSTIALAGDVTGNAGATKVEGIQGTPVSGVSPTTDGQTLVYDSTSRKWIVGTPNVDAGDVLNAKDLLGADGLDATIEVVSGGTKSLLVETSLRVKEESITTAHIQNGTIGVVDIAEAGTNQVLVTGSDNKPVWKDQSKVSPKFFYMPAVIFDTSVQGTTTRDLYQEYVNQFTGGAVGSTNAPYNISHGPAGTTPLQYAGGIVGSTGAPSDITVFAKGDLYYYVTYFDEAVFENLSIDIDGKLKYTVKAGATPSSYMNIVFVIK</sequence>
<evidence type="ECO:0000256" key="1">
    <source>
        <dbReference type="SAM" id="SignalP"/>
    </source>
</evidence>
<evidence type="ECO:0000313" key="3">
    <source>
        <dbReference type="Proteomes" id="UP000243887"/>
    </source>
</evidence>
<evidence type="ECO:0008006" key="4">
    <source>
        <dbReference type="Google" id="ProtNLM"/>
    </source>
</evidence>
<name>A0A1I3L5R3_9FLAO</name>
<proteinExistence type="predicted"/>
<feature type="chain" id="PRO_5017262875" description="Collagen triple helix repeat-containing protein" evidence="1">
    <location>
        <begin position="25"/>
        <end position="609"/>
    </location>
</feature>
<dbReference type="AlphaFoldDB" id="A0A1I3L5R3"/>
<feature type="signal peptide" evidence="1">
    <location>
        <begin position="1"/>
        <end position="24"/>
    </location>
</feature>
<dbReference type="Proteomes" id="UP000243887">
    <property type="component" value="Unassembled WGS sequence"/>
</dbReference>
<dbReference type="EMBL" id="FORU01000001">
    <property type="protein sequence ID" value="SFI80082.1"/>
    <property type="molecule type" value="Genomic_DNA"/>
</dbReference>
<dbReference type="STRING" id="1150112.SAMN04487893_101189"/>
<evidence type="ECO:0000313" key="2">
    <source>
        <dbReference type="EMBL" id="SFI80082.1"/>
    </source>
</evidence>
<dbReference type="OrthoDB" id="9808953at2"/>
<protein>
    <recommendedName>
        <fullName evidence="4">Collagen triple helix repeat-containing protein</fullName>
    </recommendedName>
</protein>